<dbReference type="InterPro" id="IPR027417">
    <property type="entry name" value="P-loop_NTPase"/>
</dbReference>
<dbReference type="AlphaFoldDB" id="A0A7M1KI99"/>
<accession>A0A7M1KI99</accession>
<reference evidence="2 3" key="1">
    <citation type="submission" date="2020-10" db="EMBL/GenBank/DDBJ databases">
        <title>High quality whole genome sequence of Pseudomonas poae PMA22.</title>
        <authorList>
            <person name="Hernandez J.G."/>
            <person name="Rodriguez P."/>
            <person name="Cuevas C."/>
            <person name="de la Calle F."/>
            <person name="Galan B."/>
            <person name="Garcia J.L."/>
        </authorList>
    </citation>
    <scope>NUCLEOTIDE SEQUENCE [LARGE SCALE GENOMIC DNA]</scope>
    <source>
        <strain evidence="2 3">PMA22</strain>
    </source>
</reference>
<proteinExistence type="predicted"/>
<evidence type="ECO:0000313" key="3">
    <source>
        <dbReference type="Proteomes" id="UP000594923"/>
    </source>
</evidence>
<protein>
    <submittedName>
        <fullName evidence="2">AAA family ATPase</fullName>
    </submittedName>
</protein>
<feature type="domain" description="AAA" evidence="1">
    <location>
        <begin position="2"/>
        <end position="198"/>
    </location>
</feature>
<dbReference type="InterPro" id="IPR025669">
    <property type="entry name" value="AAA_dom"/>
</dbReference>
<dbReference type="PANTHER" id="PTHR13696:SF52">
    <property type="entry name" value="PARA FAMILY PROTEIN CT_582"/>
    <property type="match status" value="1"/>
</dbReference>
<dbReference type="SUPFAM" id="SSF52540">
    <property type="entry name" value="P-loop containing nucleoside triphosphate hydrolases"/>
    <property type="match status" value="1"/>
</dbReference>
<sequence>MAKVIAFFNNKGGVGKTTTSCNVAAGLSQRLNKRVLYIDLDPQCNATLLIAGEDRVTECYWSDPDSYKTIIDIVGPLLVDEPSINFDVDAIIKKNNRFGVDLIMGHPNLSEIEDRLGEAWVKVPGGDVGALRKTNWCNALVSSIGDKYDYIILDLGPSLGSLNRSALIASDYFVTPMSIDIFSIVGLRNISRWLDDWNRKYDRGVNNLSDTHPNYFSTYLIKESINISSGCLGYTSQAYHARKNKDGDRRPTKAFESILKLFEENFKTYLGKYSAPNIENQSLMLGVIPNMFSLAALAQQSSSPIRDLKASDGIFGAHYSQAKNYSEIFDNIALNIVKNVGAVK</sequence>
<evidence type="ECO:0000313" key="2">
    <source>
        <dbReference type="EMBL" id="QOQ75822.1"/>
    </source>
</evidence>
<dbReference type="Proteomes" id="UP000594923">
    <property type="component" value="Chromosome"/>
</dbReference>
<dbReference type="EMBL" id="CP063073">
    <property type="protein sequence ID" value="QOQ75822.1"/>
    <property type="molecule type" value="Genomic_DNA"/>
</dbReference>
<dbReference type="RefSeq" id="WP_197627047.1">
    <property type="nucleotide sequence ID" value="NZ_CP063073.1"/>
</dbReference>
<dbReference type="PANTHER" id="PTHR13696">
    <property type="entry name" value="P-LOOP CONTAINING NUCLEOSIDE TRIPHOSPHATE HYDROLASE"/>
    <property type="match status" value="1"/>
</dbReference>
<dbReference type="CDD" id="cd02042">
    <property type="entry name" value="ParAB_family"/>
    <property type="match status" value="1"/>
</dbReference>
<dbReference type="InterPro" id="IPR050678">
    <property type="entry name" value="DNA_Partitioning_ATPase"/>
</dbReference>
<evidence type="ECO:0000259" key="1">
    <source>
        <dbReference type="Pfam" id="PF13614"/>
    </source>
</evidence>
<name>A0A7M1KI99_9PSED</name>
<gene>
    <name evidence="2" type="ORF">IMF22_01730</name>
</gene>
<dbReference type="Pfam" id="PF13614">
    <property type="entry name" value="AAA_31"/>
    <property type="match status" value="1"/>
</dbReference>
<dbReference type="Gene3D" id="3.40.50.300">
    <property type="entry name" value="P-loop containing nucleotide triphosphate hydrolases"/>
    <property type="match status" value="1"/>
</dbReference>
<organism evidence="2 3">
    <name type="scientific">Pseudomonas poae</name>
    <dbReference type="NCBI Taxonomy" id="200451"/>
    <lineage>
        <taxon>Bacteria</taxon>
        <taxon>Pseudomonadati</taxon>
        <taxon>Pseudomonadota</taxon>
        <taxon>Gammaproteobacteria</taxon>
        <taxon>Pseudomonadales</taxon>
        <taxon>Pseudomonadaceae</taxon>
        <taxon>Pseudomonas</taxon>
    </lineage>
</organism>